<keyword evidence="3" id="KW-1185">Reference proteome</keyword>
<feature type="region of interest" description="Disordered" evidence="1">
    <location>
        <begin position="391"/>
        <end position="439"/>
    </location>
</feature>
<proteinExistence type="predicted"/>
<evidence type="ECO:0000313" key="3">
    <source>
        <dbReference type="Proteomes" id="UP001362999"/>
    </source>
</evidence>
<organism evidence="2 3">
    <name type="scientific">Favolaschia claudopus</name>
    <dbReference type="NCBI Taxonomy" id="2862362"/>
    <lineage>
        <taxon>Eukaryota</taxon>
        <taxon>Fungi</taxon>
        <taxon>Dikarya</taxon>
        <taxon>Basidiomycota</taxon>
        <taxon>Agaricomycotina</taxon>
        <taxon>Agaricomycetes</taxon>
        <taxon>Agaricomycetidae</taxon>
        <taxon>Agaricales</taxon>
        <taxon>Marasmiineae</taxon>
        <taxon>Mycenaceae</taxon>
        <taxon>Favolaschia</taxon>
    </lineage>
</organism>
<dbReference type="InterPro" id="IPR032675">
    <property type="entry name" value="LRR_dom_sf"/>
</dbReference>
<reference evidence="2 3" key="1">
    <citation type="journal article" date="2024" name="J Genomics">
        <title>Draft genome sequencing and assembly of Favolaschia claudopus CIRM-BRFM 2984 isolated from oak limbs.</title>
        <authorList>
            <person name="Navarro D."/>
            <person name="Drula E."/>
            <person name="Chaduli D."/>
            <person name="Cazenave R."/>
            <person name="Ahrendt S."/>
            <person name="Wang J."/>
            <person name="Lipzen A."/>
            <person name="Daum C."/>
            <person name="Barry K."/>
            <person name="Grigoriev I.V."/>
            <person name="Favel A."/>
            <person name="Rosso M.N."/>
            <person name="Martin F."/>
        </authorList>
    </citation>
    <scope>NUCLEOTIDE SEQUENCE [LARGE SCALE GENOMIC DNA]</scope>
    <source>
        <strain evidence="2 3">CIRM-BRFM 2984</strain>
    </source>
</reference>
<evidence type="ECO:0000256" key="1">
    <source>
        <dbReference type="SAM" id="MobiDB-lite"/>
    </source>
</evidence>
<name>A0AAW0D1M5_9AGAR</name>
<comment type="caution">
    <text evidence="2">The sequence shown here is derived from an EMBL/GenBank/DDBJ whole genome shotgun (WGS) entry which is preliminary data.</text>
</comment>
<evidence type="ECO:0008006" key="4">
    <source>
        <dbReference type="Google" id="ProtNLM"/>
    </source>
</evidence>
<gene>
    <name evidence="2" type="ORF">R3P38DRAFT_3257791</name>
</gene>
<protein>
    <recommendedName>
        <fullName evidence="4">F-box domain-containing protein</fullName>
    </recommendedName>
</protein>
<dbReference type="SUPFAM" id="SSF52047">
    <property type="entry name" value="RNI-like"/>
    <property type="match status" value="1"/>
</dbReference>
<dbReference type="Gene3D" id="3.80.10.10">
    <property type="entry name" value="Ribonuclease Inhibitor"/>
    <property type="match status" value="1"/>
</dbReference>
<feature type="compositionally biased region" description="Acidic residues" evidence="1">
    <location>
        <begin position="391"/>
        <end position="422"/>
    </location>
</feature>
<dbReference type="EMBL" id="JAWWNJ010000010">
    <property type="protein sequence ID" value="KAK7046430.1"/>
    <property type="molecule type" value="Genomic_DNA"/>
</dbReference>
<sequence length="455" mass="51338">MGPPLYLESNPESISESSNAQQCEIAKIPEETLLVIFRHALPPSWTISYARNLPPFPLSAWSADLETKLAIVQVCKIWYRIGLEFLYESVSLHSIGQLPALAATLEAHADIASLVQRLEIGYWVLPDYHSLHNEETRRIFDLCRNLTHLAFNPQCLPQPDSSLPRFPYIQDTPWRITQLDLCDRIDYVSILSALVHLSFTLESLSIVLPARYGIADYHPILTFLHLRSLRLCITMDSVQPGIYWVLPDLQQLLLYPPTFNWRFGAASAFLAQYGQTLRTLSLRCANDNAALEEILGHCPELYHLTVMEAFVADSITLRHEKLQTLDVLGDGTRLRAAHWKTVFPALHSCRYVDPSHGLYPTLPPIEGAARQPDYSLPVSSHLERLFVDGVGDSEEDDCDYEPDSDDDSTSEDEDGTWSEEDLPWSHAAGEEQDEEIGREEALAIFRRLADAGRGS</sequence>
<dbReference type="Proteomes" id="UP001362999">
    <property type="component" value="Unassembled WGS sequence"/>
</dbReference>
<accession>A0AAW0D1M5</accession>
<evidence type="ECO:0000313" key="2">
    <source>
        <dbReference type="EMBL" id="KAK7046430.1"/>
    </source>
</evidence>
<dbReference type="AlphaFoldDB" id="A0AAW0D1M5"/>